<feature type="region of interest" description="Disordered" evidence="1">
    <location>
        <begin position="1294"/>
        <end position="1403"/>
    </location>
</feature>
<dbReference type="PANTHER" id="PTHR32387:SF0">
    <property type="entry name" value="PROTEIN NO VEIN"/>
    <property type="match status" value="1"/>
</dbReference>
<keyword evidence="5" id="KW-1185">Reference proteome</keyword>
<evidence type="ECO:0000313" key="5">
    <source>
        <dbReference type="Proteomes" id="UP000286045"/>
    </source>
</evidence>
<proteinExistence type="predicted"/>
<dbReference type="EMBL" id="RYZI01000070">
    <property type="protein sequence ID" value="RWA11758.1"/>
    <property type="molecule type" value="Genomic_DNA"/>
</dbReference>
<evidence type="ECO:0000256" key="1">
    <source>
        <dbReference type="SAM" id="MobiDB-lite"/>
    </source>
</evidence>
<dbReference type="Proteomes" id="UP000286045">
    <property type="component" value="Unassembled WGS sequence"/>
</dbReference>
<gene>
    <name evidence="4" type="ORF">EKO27_g3340</name>
</gene>
<feature type="region of interest" description="Disordered" evidence="1">
    <location>
        <begin position="14"/>
        <end position="60"/>
    </location>
</feature>
<feature type="compositionally biased region" description="Polar residues" evidence="1">
    <location>
        <begin position="1362"/>
        <end position="1380"/>
    </location>
</feature>
<reference evidence="4 5" key="1">
    <citation type="submission" date="2018-12" db="EMBL/GenBank/DDBJ databases">
        <title>Draft genome sequence of Xylaria grammica IHI A82.</title>
        <authorList>
            <person name="Buettner E."/>
            <person name="Kellner H."/>
        </authorList>
    </citation>
    <scope>NUCLEOTIDE SEQUENCE [LARGE SCALE GENOMIC DNA]</scope>
    <source>
        <strain evidence="4 5">IHI A82</strain>
    </source>
</reference>
<feature type="domain" description="Sacsin/Nov" evidence="3">
    <location>
        <begin position="100"/>
        <end position="194"/>
    </location>
</feature>
<organism evidence="4 5">
    <name type="scientific">Xylaria grammica</name>
    <dbReference type="NCBI Taxonomy" id="363999"/>
    <lineage>
        <taxon>Eukaryota</taxon>
        <taxon>Fungi</taxon>
        <taxon>Dikarya</taxon>
        <taxon>Ascomycota</taxon>
        <taxon>Pezizomycotina</taxon>
        <taxon>Sordariomycetes</taxon>
        <taxon>Xylariomycetidae</taxon>
        <taxon>Xylariales</taxon>
        <taxon>Xylariaceae</taxon>
        <taxon>Xylaria</taxon>
    </lineage>
</organism>
<feature type="compositionally biased region" description="Low complexity" evidence="1">
    <location>
        <begin position="25"/>
        <end position="35"/>
    </location>
</feature>
<dbReference type="Gene3D" id="3.30.565.10">
    <property type="entry name" value="Histidine kinase-like ATPase, C-terminal domain"/>
    <property type="match status" value="1"/>
</dbReference>
<feature type="domain" description="Heterokaryon incompatibility" evidence="2">
    <location>
        <begin position="1640"/>
        <end position="1794"/>
    </location>
</feature>
<dbReference type="InterPro" id="IPR058210">
    <property type="entry name" value="SACS/Nov_dom"/>
</dbReference>
<dbReference type="PANTHER" id="PTHR32387">
    <property type="entry name" value="WU:FJ29H11"/>
    <property type="match status" value="1"/>
</dbReference>
<accession>A0A439DBL6</accession>
<sequence>MLLIDHIKSFFQSEEKTAKTGTEPGIGQPPSISSPKFTKSPSGSAQGAVGERAALPQSEEEAKRHILRIRADLGLDGPSEQNRGQRSLERSINLLSDGLYRKNAHFLLELIQNADDTSYTEDEPALSILYENRTLCFRSNQIGFTMEDVEAICNTGHSTKIFPSNGVKRIGHKGIGFKSVFKVADVVWIISGHYSFKFVKSSPLGCIAPTWDTSRRGSSAWSTTFYLELSPSCDAAELVEELKRLESITLVFLRNLRKIRVEIADQGGYDTTLMRPNAETVSNGLQLLDLPDNNSYAFCSYRISIPLSNGSEISCEQSDIVLGFPYTPTLKSPCRTYDVYAFLPIRDYGFKFILQADFQLVTSREEIDASSTRNRELIQQIPDAFLQAVNKINAERLPLRYSWPHHLPSTQHRDDCFKDLWQSILQLMSDQPILESLGGDLVAPSKLSFYPSDYADEDGNPLVPPTSQTLIYASPNYYNMDNKLEQLGVHRLSDKEFLNELALKLGVEEPSEGKVCESILSTHQDQDFQPQTVPTADLISHIVFLYLTGWRCGSVKPSMWFAAENGSHCSGTYMYLDSDEPFSARKMFAGIPNVHFLHQDYGNAFESAPAGATKWKSWIMDNFGLSTRPRLAKPERSSELSNEFLLLVEKTRSKSTVLEMLRWHWEYYKWVVDDNQTEADDFPADKRAELLTKRRLRAKLSSMRVMCSDGSFRALSGTYLRRSSILYGLNVMLPFALPGQSSRAAPDQFPAMEQFSVRSDDTTSINLGLHLQQHSSSSTQKRLNAVPNDVRLLSIPEPEDTNWDFLKHFGVTVQLRPSDFIDRLAQLREVQTTKEQISKLYEHLYACMKDVDHQSVRESFDKHKLIYIPPEQDEDRDLWFDTNGCVWDGPSCLKRVPRAGDHFSNHAGLFLGVLRLPQARLKAFLDEASQIQPTDSLKYIRDVFTEMARLISTSTASEFRSAQTGILKLRKHKMFPIWTRDKVGSQFDLVEITSDLGWYIADRPYLFEGFQGRLPLLAFSPHVISELGDLLRLLRLDGRMLSKLASKESKVYHETSDYHASYSEFLQRRARHISRLVQTTCPNRNEVLSHLSHINVLRTDKIEIWWQIEGQTQRILTESGVAALKRRSGGLDIFLVSTDCEIGHPPPELAEELAIFCGINDVESMSLLTSILTEMNLGRVEASLRRRSIPDEIPTWDSLVQNNSQCPDCNPRHVRVNPDNNLKNDKILAEDTTSSETKVLSDLRKLSNLVGQTSPNSGARAWSSASWTVGSNLGVTIVNRHERGINGHVGKTELSHVSKKGPAHSGSPHEPQNPPTRWRVARQASTGISQLLPSITVRDHEAENESVESEAQHESSHRGRTFSPSPQTNRSTSRTPSTHYIESGDHVKGFSPGLSPSSRTQSNEEKFMNIERGWMTIPPPMTIFYGNDTQDTRYFGELYVSRYLETFLGDGVYKPEEHWTSPLRSRNGLPQYTAKRLDTSTFTIKDTGGKLRDAIIRRGHVSSDTLADCVTVHVELKSKHLRNKGKKEDIYILARVYRVWDSPGIAMYVDPWQLQKDGSIILETESSYRGHIGKSAPTFLEEEFARISKTAGASEIYDGLAVGPGQIRLLRLQHADDDRKPLSGSLEIAEVDELDELDFWAISYVWGREPAGPNPSTFTTENGTIPITESLSSCLKCLRRGRVGVRIWADALCINQQDNVEKSIQVRRLGSLYEKASRVIVWLGSDGGMDEPSPELEWLADVHNSLCLASGCCSARQGTPGADPIAPNRDDKRWGGINEFLKRPWFTRAWIVQELALGSDVSIMSGRSEMKWDCFMETLLECQRHFNRGPDGGGTNSAGPEHGAFFLESSAAAIALHRTRQIYHHASQKFRFLQLLEMFAYTDSSRSCDKMFSLLNLAADSYLSKEEFDPDYVSADEMVMEKYARGFVSNGAVLELLYHAGHGKSTSFCSWIPDFMGLRFGSSSPGARHRTYPPTISTWKTRGGNDSFYAGPRGLPRAEVRDNSQGAAIHPPPILAIRGYIVDEICDCFELGLGGSGGVATFATALQNMRRYISYLDDYSDADDKGAAADDTGLGVGREPKERLLLRLLVGDSKGPQTGPAGQLDSLTPTSPTRMKFSPGPLRQGRRKKSVEAHVRITQYWQTAWAFANRIPGAAFCTTRNSREPGKPYAGIVPGEAKTGDRIFVPNGGKVPFVLRKVEGKPYYTLIGECCIHGIMYSAPSVQGVKNPEEVCII</sequence>
<dbReference type="SUPFAM" id="SSF55874">
    <property type="entry name" value="ATPase domain of HSP90 chaperone/DNA topoisomerase II/histidine kinase"/>
    <property type="match status" value="1"/>
</dbReference>
<evidence type="ECO:0000259" key="2">
    <source>
        <dbReference type="Pfam" id="PF06985"/>
    </source>
</evidence>
<dbReference type="InterPro" id="IPR010730">
    <property type="entry name" value="HET"/>
</dbReference>
<evidence type="ECO:0000259" key="3">
    <source>
        <dbReference type="Pfam" id="PF25794"/>
    </source>
</evidence>
<dbReference type="STRING" id="363999.A0A439DBL6"/>
<protein>
    <submittedName>
        <fullName evidence="4">Uncharacterized protein</fullName>
    </submittedName>
</protein>
<feature type="region of interest" description="Disordered" evidence="1">
    <location>
        <begin position="2092"/>
        <end position="2128"/>
    </location>
</feature>
<dbReference type="Pfam" id="PF25794">
    <property type="entry name" value="SACS"/>
    <property type="match status" value="1"/>
</dbReference>
<feature type="compositionally biased region" description="Polar residues" evidence="1">
    <location>
        <begin position="36"/>
        <end position="45"/>
    </location>
</feature>
<dbReference type="Pfam" id="PF06985">
    <property type="entry name" value="HET"/>
    <property type="match status" value="1"/>
</dbReference>
<name>A0A439DBL6_9PEZI</name>
<feature type="compositionally biased region" description="Polar residues" evidence="1">
    <location>
        <begin position="1323"/>
        <end position="1333"/>
    </location>
</feature>
<comment type="caution">
    <text evidence="4">The sequence shown here is derived from an EMBL/GenBank/DDBJ whole genome shotgun (WGS) entry which is preliminary data.</text>
</comment>
<dbReference type="InterPro" id="IPR036890">
    <property type="entry name" value="HATPase_C_sf"/>
</dbReference>
<dbReference type="InterPro" id="IPR052957">
    <property type="entry name" value="Auxin_embryo_med"/>
</dbReference>
<dbReference type="NCBIfam" id="NF047352">
    <property type="entry name" value="P_loop_sacsin"/>
    <property type="match status" value="1"/>
</dbReference>
<evidence type="ECO:0000313" key="4">
    <source>
        <dbReference type="EMBL" id="RWA11758.1"/>
    </source>
</evidence>
<dbReference type="Pfam" id="PF26639">
    <property type="entry name" value="Het-6_barrel"/>
    <property type="match status" value="1"/>
</dbReference>